<keyword evidence="1" id="KW-0812">Transmembrane</keyword>
<dbReference type="PANTHER" id="PTHR28094:SF1">
    <property type="entry name" value="MEIOTICALLY UP-REGULATED GENE 113 PROTEIN"/>
    <property type="match status" value="1"/>
</dbReference>
<comment type="caution">
    <text evidence="3">The sequence shown here is derived from an EMBL/GenBank/DDBJ whole genome shotgun (WGS) entry which is preliminary data.</text>
</comment>
<keyword evidence="1" id="KW-1133">Transmembrane helix</keyword>
<keyword evidence="4" id="KW-1185">Reference proteome</keyword>
<evidence type="ECO:0000259" key="2">
    <source>
        <dbReference type="SMART" id="SM00974"/>
    </source>
</evidence>
<dbReference type="KEGG" id="mrr:Moror_9399"/>
<accession>V2WZQ8</accession>
<feature type="domain" description="Bacteriophage T5 Orf172 DNA-binding" evidence="2">
    <location>
        <begin position="42"/>
        <end position="132"/>
    </location>
</feature>
<dbReference type="PANTHER" id="PTHR28094">
    <property type="entry name" value="MEIOTICALLY UP-REGULATED GENE 113 PROTEIN"/>
    <property type="match status" value="1"/>
</dbReference>
<dbReference type="HOGENOM" id="CLU_1825769_0_0_1"/>
<proteinExistence type="predicted"/>
<dbReference type="Proteomes" id="UP000017559">
    <property type="component" value="Unassembled WGS sequence"/>
</dbReference>
<evidence type="ECO:0000256" key="1">
    <source>
        <dbReference type="SAM" id="Phobius"/>
    </source>
</evidence>
<keyword evidence="1" id="KW-0472">Membrane</keyword>
<evidence type="ECO:0000313" key="3">
    <source>
        <dbReference type="EMBL" id="ESK86021.1"/>
    </source>
</evidence>
<name>V2WZQ8_MONRO</name>
<organism evidence="3 4">
    <name type="scientific">Moniliophthora roreri (strain MCA 2997)</name>
    <name type="common">Cocoa frosty pod rot fungus</name>
    <name type="synonym">Crinipellis roreri</name>
    <dbReference type="NCBI Taxonomy" id="1381753"/>
    <lineage>
        <taxon>Eukaryota</taxon>
        <taxon>Fungi</taxon>
        <taxon>Dikarya</taxon>
        <taxon>Basidiomycota</taxon>
        <taxon>Agaricomycotina</taxon>
        <taxon>Agaricomycetes</taxon>
        <taxon>Agaricomycetidae</taxon>
        <taxon>Agaricales</taxon>
        <taxon>Marasmiineae</taxon>
        <taxon>Marasmiaceae</taxon>
        <taxon>Moniliophthora</taxon>
    </lineage>
</organism>
<gene>
    <name evidence="3" type="ORF">Moror_9399</name>
</gene>
<reference evidence="3 4" key="1">
    <citation type="journal article" date="2014" name="BMC Genomics">
        <title>Genome and secretome analysis of the hemibiotrophic fungal pathogen, Moniliophthora roreri, which causes frosty pod rot disease of cacao: mechanisms of the biotrophic and necrotrophic phases.</title>
        <authorList>
            <person name="Meinhardt L.W."/>
            <person name="Costa G.G.L."/>
            <person name="Thomazella D.P.T."/>
            <person name="Teixeira P.J.P.L."/>
            <person name="Carazzolle M.F."/>
            <person name="Schuster S.C."/>
            <person name="Carlson J.E."/>
            <person name="Guiltinan M.J."/>
            <person name="Mieczkowski P."/>
            <person name="Farmer A."/>
            <person name="Ramaraj T."/>
            <person name="Crozier J."/>
            <person name="Davis R.E."/>
            <person name="Shao J."/>
            <person name="Melnick R.L."/>
            <person name="Pereira G.A.G."/>
            <person name="Bailey B.A."/>
        </authorList>
    </citation>
    <scope>NUCLEOTIDE SEQUENCE [LARGE SCALE GENOMIC DNA]</scope>
    <source>
        <strain evidence="3 4">MCA 2997</strain>
    </source>
</reference>
<dbReference type="SMART" id="SM00974">
    <property type="entry name" value="T5orf172"/>
    <property type="match status" value="1"/>
</dbReference>
<dbReference type="AlphaFoldDB" id="V2WZQ8"/>
<dbReference type="Pfam" id="PF10544">
    <property type="entry name" value="T5orf172"/>
    <property type="match status" value="1"/>
</dbReference>
<protein>
    <recommendedName>
        <fullName evidence="2">Bacteriophage T5 Orf172 DNA-binding domain-containing protein</fullName>
    </recommendedName>
</protein>
<dbReference type="EMBL" id="AWSO01000988">
    <property type="protein sequence ID" value="ESK86021.1"/>
    <property type="molecule type" value="Genomic_DNA"/>
</dbReference>
<sequence length="145" mass="17078">MLGSPAFWMTLAIVKFIITTIKVLSIFNRHGKIYAFHIVDDDESEFLFKIGRMSQPLEERKLEWDQQCLSKPHIWYDRIDVNHSHHVEHLVHLELMAHGYKRVIERCPDCGKRHQEIFCLPCTDAWETIIKPLIEKINAEVENGV</sequence>
<dbReference type="STRING" id="1381753.V2WZQ8"/>
<evidence type="ECO:0000313" key="4">
    <source>
        <dbReference type="Proteomes" id="UP000017559"/>
    </source>
</evidence>
<feature type="transmembrane region" description="Helical" evidence="1">
    <location>
        <begin position="6"/>
        <end position="27"/>
    </location>
</feature>
<dbReference type="InterPro" id="IPR053006">
    <property type="entry name" value="Meiosis_regulatory"/>
</dbReference>
<dbReference type="InterPro" id="IPR018306">
    <property type="entry name" value="Phage_T5_Orf172_DNA-bd"/>
</dbReference>